<dbReference type="SUPFAM" id="SSF53681">
    <property type="entry name" value="Aspartate/glutamate racemase"/>
    <property type="match status" value="2"/>
</dbReference>
<dbReference type="UniPathway" id="UPA00219"/>
<dbReference type="Pfam" id="PF01177">
    <property type="entry name" value="Asp_Glu_race"/>
    <property type="match status" value="1"/>
</dbReference>
<feature type="binding site" evidence="7">
    <location>
        <begin position="203"/>
        <end position="204"/>
    </location>
    <ligand>
        <name>substrate</name>
    </ligand>
</feature>
<keyword evidence="4 7" id="KW-0573">Peptidoglycan synthesis</keyword>
<feature type="binding site" evidence="7">
    <location>
        <begin position="90"/>
        <end position="91"/>
    </location>
    <ligand>
        <name>substrate</name>
    </ligand>
</feature>
<gene>
    <name evidence="7" type="primary">murI</name>
    <name evidence="8" type="ORF">BEN48_13970</name>
</gene>
<dbReference type="RefSeq" id="WP_070733987.1">
    <property type="nucleotide sequence ID" value="NZ_MDZC01000055.1"/>
</dbReference>
<keyword evidence="3 7" id="KW-0133">Cell shape</keyword>
<feature type="binding site" evidence="7">
    <location>
        <begin position="58"/>
        <end position="59"/>
    </location>
    <ligand>
        <name>substrate</name>
    </ligand>
</feature>
<evidence type="ECO:0000256" key="7">
    <source>
        <dbReference type="HAMAP-Rule" id="MF_00258"/>
    </source>
</evidence>
<evidence type="ECO:0000256" key="4">
    <source>
        <dbReference type="ARBA" id="ARBA00022984"/>
    </source>
</evidence>
<name>A0A1G1T4M1_9BACT</name>
<proteinExistence type="inferred from homology"/>
<comment type="function">
    <text evidence="7">Provides the (R)-glutamate required for cell wall biosynthesis.</text>
</comment>
<dbReference type="OrthoDB" id="9801055at2"/>
<dbReference type="GO" id="GO:0009252">
    <property type="term" value="P:peptidoglycan biosynthetic process"/>
    <property type="evidence" value="ECO:0007669"/>
    <property type="project" value="UniProtKB-UniRule"/>
</dbReference>
<feature type="active site" description="Proton donor/acceptor" evidence="7">
    <location>
        <position position="89"/>
    </location>
</feature>
<feature type="binding site" evidence="7">
    <location>
        <begin position="26"/>
        <end position="27"/>
    </location>
    <ligand>
        <name>substrate</name>
    </ligand>
</feature>
<protein>
    <recommendedName>
        <fullName evidence="2 7">Glutamate racemase</fullName>
        <ecNumber evidence="2 7">5.1.1.3</ecNumber>
    </recommendedName>
</protein>
<dbReference type="InterPro" id="IPR001920">
    <property type="entry name" value="Asp/Glu_race"/>
</dbReference>
<dbReference type="PANTHER" id="PTHR21198">
    <property type="entry name" value="GLUTAMATE RACEMASE"/>
    <property type="match status" value="1"/>
</dbReference>
<dbReference type="STRING" id="1908236.BEN48_13970"/>
<dbReference type="AlphaFoldDB" id="A0A1G1T4M1"/>
<dbReference type="GO" id="GO:0008881">
    <property type="term" value="F:glutamate racemase activity"/>
    <property type="evidence" value="ECO:0007669"/>
    <property type="project" value="UniProtKB-UniRule"/>
</dbReference>
<evidence type="ECO:0000256" key="1">
    <source>
        <dbReference type="ARBA" id="ARBA00001602"/>
    </source>
</evidence>
<dbReference type="HAMAP" id="MF_00258">
    <property type="entry name" value="Glu_racemase"/>
    <property type="match status" value="1"/>
</dbReference>
<organism evidence="8 9">
    <name type="scientific">Hymenobacter glacialis</name>
    <dbReference type="NCBI Taxonomy" id="1908236"/>
    <lineage>
        <taxon>Bacteria</taxon>
        <taxon>Pseudomonadati</taxon>
        <taxon>Bacteroidota</taxon>
        <taxon>Cytophagia</taxon>
        <taxon>Cytophagales</taxon>
        <taxon>Hymenobacteraceae</taxon>
        <taxon>Hymenobacter</taxon>
    </lineage>
</organism>
<evidence type="ECO:0000256" key="5">
    <source>
        <dbReference type="ARBA" id="ARBA00023235"/>
    </source>
</evidence>
<dbReference type="GO" id="GO:0071555">
    <property type="term" value="P:cell wall organization"/>
    <property type="evidence" value="ECO:0007669"/>
    <property type="project" value="UniProtKB-KW"/>
</dbReference>
<dbReference type="InterPro" id="IPR015942">
    <property type="entry name" value="Asp/Glu/hydantoin_racemase"/>
</dbReference>
<dbReference type="PROSITE" id="PS00924">
    <property type="entry name" value="ASP_GLU_RACEMASE_2"/>
    <property type="match status" value="1"/>
</dbReference>
<accession>A0A1G1T4M1</accession>
<comment type="pathway">
    <text evidence="7">Cell wall biogenesis; peptidoglycan biosynthesis.</text>
</comment>
<dbReference type="GO" id="GO:0008360">
    <property type="term" value="P:regulation of cell shape"/>
    <property type="evidence" value="ECO:0007669"/>
    <property type="project" value="UniProtKB-KW"/>
</dbReference>
<dbReference type="PANTHER" id="PTHR21198:SF2">
    <property type="entry name" value="GLUTAMATE RACEMASE"/>
    <property type="match status" value="1"/>
</dbReference>
<dbReference type="InterPro" id="IPR033134">
    <property type="entry name" value="Asp/Glu_racemase_AS_2"/>
</dbReference>
<comment type="catalytic activity">
    <reaction evidence="1 7">
        <text>L-glutamate = D-glutamate</text>
        <dbReference type="Rhea" id="RHEA:12813"/>
        <dbReference type="ChEBI" id="CHEBI:29985"/>
        <dbReference type="ChEBI" id="CHEBI:29986"/>
        <dbReference type="EC" id="5.1.1.3"/>
    </reaction>
</comment>
<evidence type="ECO:0000256" key="2">
    <source>
        <dbReference type="ARBA" id="ARBA00013090"/>
    </source>
</evidence>
<dbReference type="EMBL" id="MDZC01000055">
    <property type="protein sequence ID" value="OGX85808.1"/>
    <property type="molecule type" value="Genomic_DNA"/>
</dbReference>
<sequence>MTTAAALPAGLPTTTARDSRPIGMFDSGIGGLTVARAVARRLPHERIVYFGDTAHLPYGDKSAAAIQAYSVKICDLLLRQHCKLIMIACNSASAAAYELVREYVGSKARVLNVIDPIVAHLGRAYAGRRVGLIGTKQTVNSNVYKKKVDELDAGVDLQSLATPLLVPMIEEGFFSNSISDDIIGTYLSNAALADIDALVLACTHYPLIKDQIARYYRGQVDVLDASDVVAADAEAYLAAQGLLAPAAATPPAHHFYVSDFTRSFEESTRIFFEQEVHLEHYPLWE</sequence>
<dbReference type="InterPro" id="IPR004391">
    <property type="entry name" value="Glu_race"/>
</dbReference>
<feature type="active site" description="Proton donor/acceptor" evidence="7">
    <location>
        <position position="202"/>
    </location>
</feature>
<evidence type="ECO:0000313" key="9">
    <source>
        <dbReference type="Proteomes" id="UP000177791"/>
    </source>
</evidence>
<dbReference type="NCBIfam" id="TIGR00067">
    <property type="entry name" value="glut_race"/>
    <property type="match status" value="1"/>
</dbReference>
<evidence type="ECO:0000256" key="6">
    <source>
        <dbReference type="ARBA" id="ARBA00023316"/>
    </source>
</evidence>
<reference evidence="8 9" key="1">
    <citation type="submission" date="2016-08" db="EMBL/GenBank/DDBJ databases">
        <title>Hymenobacter coccineus sp. nov., Hymenobacter lapidarius sp. nov. and Hymenobacter glacialis sp. nov., isolated from Antarctic soil.</title>
        <authorList>
            <person name="Sedlacek I."/>
            <person name="Kralova S."/>
            <person name="Kyrova K."/>
            <person name="Maslanova I."/>
            <person name="Stankova E."/>
            <person name="Vrbovska V."/>
            <person name="Nemec M."/>
            <person name="Bartak M."/>
            <person name="Svec P."/>
            <person name="Busse H.-J."/>
            <person name="Pantucek R."/>
        </authorList>
    </citation>
    <scope>NUCLEOTIDE SEQUENCE [LARGE SCALE GENOMIC DNA]</scope>
    <source>
        <strain evidence="8 9">CCM 8648</strain>
    </source>
</reference>
<dbReference type="EC" id="5.1.1.3" evidence="2 7"/>
<evidence type="ECO:0000313" key="8">
    <source>
        <dbReference type="EMBL" id="OGX85808.1"/>
    </source>
</evidence>
<comment type="similarity">
    <text evidence="7">Belongs to the aspartate/glutamate racemases family.</text>
</comment>
<keyword evidence="6 7" id="KW-0961">Cell wall biogenesis/degradation</keyword>
<keyword evidence="5 7" id="KW-0413">Isomerase</keyword>
<dbReference type="Gene3D" id="3.40.50.1860">
    <property type="match status" value="2"/>
</dbReference>
<dbReference type="FunFam" id="3.40.50.1860:FF:000001">
    <property type="entry name" value="Glutamate racemase"/>
    <property type="match status" value="1"/>
</dbReference>
<keyword evidence="9" id="KW-1185">Reference proteome</keyword>
<evidence type="ECO:0000256" key="3">
    <source>
        <dbReference type="ARBA" id="ARBA00022960"/>
    </source>
</evidence>
<comment type="caution">
    <text evidence="8">The sequence shown here is derived from an EMBL/GenBank/DDBJ whole genome shotgun (WGS) entry which is preliminary data.</text>
</comment>
<dbReference type="Proteomes" id="UP000177791">
    <property type="component" value="Unassembled WGS sequence"/>
</dbReference>